<evidence type="ECO:0000313" key="2">
    <source>
        <dbReference type="Proteomes" id="UP000573327"/>
    </source>
</evidence>
<organism evidence="1 2">
    <name type="scientific">Kitasatospora gansuensis</name>
    <dbReference type="NCBI Taxonomy" id="258050"/>
    <lineage>
        <taxon>Bacteria</taxon>
        <taxon>Bacillati</taxon>
        <taxon>Actinomycetota</taxon>
        <taxon>Actinomycetes</taxon>
        <taxon>Kitasatosporales</taxon>
        <taxon>Streptomycetaceae</taxon>
        <taxon>Kitasatospora</taxon>
    </lineage>
</organism>
<dbReference type="RefSeq" id="WP_184922756.1">
    <property type="nucleotide sequence ID" value="NZ_JACHJR010000001.1"/>
</dbReference>
<keyword evidence="2" id="KW-1185">Reference proteome</keyword>
<evidence type="ECO:0000313" key="1">
    <source>
        <dbReference type="EMBL" id="MBB4951057.1"/>
    </source>
</evidence>
<dbReference type="EMBL" id="JACHJR010000001">
    <property type="protein sequence ID" value="MBB4951057.1"/>
    <property type="molecule type" value="Genomic_DNA"/>
</dbReference>
<reference evidence="1 2" key="1">
    <citation type="submission" date="2020-08" db="EMBL/GenBank/DDBJ databases">
        <title>Sequencing the genomes of 1000 actinobacteria strains.</title>
        <authorList>
            <person name="Klenk H.-P."/>
        </authorList>
    </citation>
    <scope>NUCLEOTIDE SEQUENCE [LARGE SCALE GENOMIC DNA]</scope>
    <source>
        <strain evidence="1 2">DSM 44786</strain>
    </source>
</reference>
<comment type="caution">
    <text evidence="1">The sequence shown here is derived from an EMBL/GenBank/DDBJ whole genome shotgun (WGS) entry which is preliminary data.</text>
</comment>
<accession>A0A7W7WKP6</accession>
<name>A0A7W7WKP6_9ACTN</name>
<gene>
    <name evidence="1" type="ORF">F4556_006592</name>
</gene>
<protein>
    <submittedName>
        <fullName evidence="1">Uncharacterized protein</fullName>
    </submittedName>
</protein>
<proteinExistence type="predicted"/>
<dbReference type="Proteomes" id="UP000573327">
    <property type="component" value="Unassembled WGS sequence"/>
</dbReference>
<dbReference type="AlphaFoldDB" id="A0A7W7WKP6"/>
<sequence length="76" mass="8301">MIDLASRGDANVRRYFEQSVSRPAHIEIQLGPVTRAVVQTDGCTALRRRSRPTVVPGTANRLLLAAARTITSLART</sequence>